<dbReference type="InterPro" id="IPR000524">
    <property type="entry name" value="Tscrpt_reg_HTH_GntR"/>
</dbReference>
<dbReference type="Gene3D" id="1.20.120.530">
    <property type="entry name" value="GntR ligand-binding domain-like"/>
    <property type="match status" value="1"/>
</dbReference>
<dbReference type="PANTHER" id="PTHR43537:SF51">
    <property type="entry name" value="HTH-TYPE TRANSCRIPTIONAL REGULATOR LGOR-RELATED"/>
    <property type="match status" value="1"/>
</dbReference>
<dbReference type="SMART" id="SM00345">
    <property type="entry name" value="HTH_GNTR"/>
    <property type="match status" value="1"/>
</dbReference>
<feature type="domain" description="HTH gntR-type" evidence="4">
    <location>
        <begin position="11"/>
        <end position="79"/>
    </location>
</feature>
<evidence type="ECO:0000313" key="5">
    <source>
        <dbReference type="EMBL" id="TCN41253.1"/>
    </source>
</evidence>
<dbReference type="Proteomes" id="UP000295351">
    <property type="component" value="Unassembled WGS sequence"/>
</dbReference>
<evidence type="ECO:0000259" key="4">
    <source>
        <dbReference type="PROSITE" id="PS50949"/>
    </source>
</evidence>
<evidence type="ECO:0000256" key="1">
    <source>
        <dbReference type="ARBA" id="ARBA00023015"/>
    </source>
</evidence>
<dbReference type="SUPFAM" id="SSF46785">
    <property type="entry name" value="Winged helix' DNA-binding domain"/>
    <property type="match status" value="1"/>
</dbReference>
<gene>
    <name evidence="5" type="ORF">EV665_11420</name>
</gene>
<name>A0A4R2CL47_SHIGR</name>
<dbReference type="InterPro" id="IPR008920">
    <property type="entry name" value="TF_FadR/GntR_C"/>
</dbReference>
<dbReference type="CDD" id="cd07377">
    <property type="entry name" value="WHTH_GntR"/>
    <property type="match status" value="1"/>
</dbReference>
<proteinExistence type="predicted"/>
<reference evidence="5 6" key="1">
    <citation type="submission" date="2019-03" db="EMBL/GenBank/DDBJ databases">
        <title>Genomic Encyclopedia of Type Strains, Phase IV (KMG-IV): sequencing the most valuable type-strain genomes for metagenomic binning, comparative biology and taxonomic classification.</title>
        <authorList>
            <person name="Goeker M."/>
        </authorList>
    </citation>
    <scope>NUCLEOTIDE SEQUENCE [LARGE SCALE GENOMIC DNA]</scope>
    <source>
        <strain evidence="5 6">DSM 18401</strain>
    </source>
</reference>
<comment type="caution">
    <text evidence="5">The sequence shown here is derived from an EMBL/GenBank/DDBJ whole genome shotgun (WGS) entry which is preliminary data.</text>
</comment>
<dbReference type="SUPFAM" id="SSF48008">
    <property type="entry name" value="GntR ligand-binding domain-like"/>
    <property type="match status" value="1"/>
</dbReference>
<keyword evidence="2" id="KW-0238">DNA-binding</keyword>
<evidence type="ECO:0000256" key="2">
    <source>
        <dbReference type="ARBA" id="ARBA00023125"/>
    </source>
</evidence>
<sequence>MTDIMHPLNKTNLADTAVEAIRTEILERRWAVGQKLPNEATLSAMLSVSRGTVREAVRVLAAQGYLETRQGSGTYVLSTADTARPLGMARRAGLRDQFEARLALDAEAARLAALRHTPTVIAGLRALLAARGPYAENDRADFIARDFAFHQAVIAASQNAVLIGMYDFFSTLIAETIEATLGQDLPEPDMAAHVAIVDAIESGDPDAADAAVRRFMAPVLSALDRLLMS</sequence>
<dbReference type="EMBL" id="SLVX01000014">
    <property type="protein sequence ID" value="TCN41253.1"/>
    <property type="molecule type" value="Genomic_DNA"/>
</dbReference>
<keyword evidence="1" id="KW-0805">Transcription regulation</keyword>
<dbReference type="InterPro" id="IPR036388">
    <property type="entry name" value="WH-like_DNA-bd_sf"/>
</dbReference>
<dbReference type="AlphaFoldDB" id="A0A4R2CL47"/>
<protein>
    <submittedName>
        <fullName evidence="5">GntR family transcriptional regulator</fullName>
    </submittedName>
</protein>
<dbReference type="PANTHER" id="PTHR43537">
    <property type="entry name" value="TRANSCRIPTIONAL REGULATOR, GNTR FAMILY"/>
    <property type="match status" value="1"/>
</dbReference>
<dbReference type="Gene3D" id="1.10.10.10">
    <property type="entry name" value="Winged helix-like DNA-binding domain superfamily/Winged helix DNA-binding domain"/>
    <property type="match status" value="1"/>
</dbReference>
<evidence type="ECO:0000313" key="6">
    <source>
        <dbReference type="Proteomes" id="UP000295351"/>
    </source>
</evidence>
<dbReference type="SMART" id="SM00895">
    <property type="entry name" value="FCD"/>
    <property type="match status" value="1"/>
</dbReference>
<dbReference type="Pfam" id="PF07729">
    <property type="entry name" value="FCD"/>
    <property type="match status" value="1"/>
</dbReference>
<keyword evidence="3" id="KW-0804">Transcription</keyword>
<dbReference type="PROSITE" id="PS50949">
    <property type="entry name" value="HTH_GNTR"/>
    <property type="match status" value="1"/>
</dbReference>
<dbReference type="InterPro" id="IPR036390">
    <property type="entry name" value="WH_DNA-bd_sf"/>
</dbReference>
<dbReference type="InterPro" id="IPR011711">
    <property type="entry name" value="GntR_C"/>
</dbReference>
<organism evidence="5 6">
    <name type="scientific">Shinella granuli</name>
    <dbReference type="NCBI Taxonomy" id="323621"/>
    <lineage>
        <taxon>Bacteria</taxon>
        <taxon>Pseudomonadati</taxon>
        <taxon>Pseudomonadota</taxon>
        <taxon>Alphaproteobacteria</taxon>
        <taxon>Hyphomicrobiales</taxon>
        <taxon>Rhizobiaceae</taxon>
        <taxon>Shinella</taxon>
    </lineage>
</organism>
<evidence type="ECO:0000256" key="3">
    <source>
        <dbReference type="ARBA" id="ARBA00023163"/>
    </source>
</evidence>
<accession>A0A4R2CL47</accession>
<dbReference type="Pfam" id="PF00392">
    <property type="entry name" value="GntR"/>
    <property type="match status" value="1"/>
</dbReference>
<dbReference type="PRINTS" id="PR00035">
    <property type="entry name" value="HTHGNTR"/>
</dbReference>
<dbReference type="GO" id="GO:0003700">
    <property type="term" value="F:DNA-binding transcription factor activity"/>
    <property type="evidence" value="ECO:0007669"/>
    <property type="project" value="InterPro"/>
</dbReference>
<keyword evidence="6" id="KW-1185">Reference proteome</keyword>
<dbReference type="GO" id="GO:0003677">
    <property type="term" value="F:DNA binding"/>
    <property type="evidence" value="ECO:0007669"/>
    <property type="project" value="UniProtKB-KW"/>
</dbReference>